<evidence type="ECO:0000256" key="1">
    <source>
        <dbReference type="ARBA" id="ARBA00004651"/>
    </source>
</evidence>
<feature type="transmembrane region" description="Helical" evidence="8">
    <location>
        <begin position="242"/>
        <end position="266"/>
    </location>
</feature>
<dbReference type="RefSeq" id="WP_007200973.1">
    <property type="nucleotide sequence ID" value="NZ_AKKV01000020.1"/>
</dbReference>
<protein>
    <submittedName>
        <fullName evidence="10">RarD protein</fullName>
    </submittedName>
</protein>
<keyword evidence="6 8" id="KW-1133">Transmembrane helix</keyword>
<feature type="transmembrane region" description="Helical" evidence="8">
    <location>
        <begin position="78"/>
        <end position="97"/>
    </location>
</feature>
<name>I8UIX1_9BACL</name>
<feature type="transmembrane region" description="Helical" evidence="8">
    <location>
        <begin position="109"/>
        <end position="126"/>
    </location>
</feature>
<evidence type="ECO:0000256" key="2">
    <source>
        <dbReference type="ARBA" id="ARBA00007362"/>
    </source>
</evidence>
<evidence type="ECO:0000256" key="6">
    <source>
        <dbReference type="ARBA" id="ARBA00022989"/>
    </source>
</evidence>
<comment type="caution">
    <text evidence="10">The sequence shown here is derived from an EMBL/GenBank/DDBJ whole genome shotgun (WGS) entry which is preliminary data.</text>
</comment>
<feature type="transmembrane region" description="Helical" evidence="8">
    <location>
        <begin position="184"/>
        <end position="203"/>
    </location>
</feature>
<dbReference type="Pfam" id="PF00892">
    <property type="entry name" value="EamA"/>
    <property type="match status" value="2"/>
</dbReference>
<accession>I8UIX1</accession>
<dbReference type="eggNOG" id="COG2962">
    <property type="taxonomic scope" value="Bacteria"/>
</dbReference>
<feature type="transmembrane region" description="Helical" evidence="8">
    <location>
        <begin position="272"/>
        <end position="290"/>
    </location>
</feature>
<sequence length="310" mass="35089">MNKQSEHTKGIIFTALAYFMWGFLPLYWKPLHSIEAGELLSHRIVWSFVFMMIIVVVTGKTRAFFQNLKQLFTERKHFFAILAASLLISANWLIYIWAVNADHVIEASMGYYINPLISVLLGIIVLKEKLNFWQKASFGVALIGVLMLTIQYGHFPWIALSLALSFGLYGLVKKLGNYDAVLGLTYETMFVTPLALLFLLFWGQRGFGVFATSGAGINALILCAGIATAIPLLFFASGAQRISLAMVGFLQYIAPSIMLLLGVFLYHELFSTVHLIAFCFIWLALLLFSFSKHKWMVRLQPKNKRKTYSM</sequence>
<dbReference type="EMBL" id="AKKV01000020">
    <property type="protein sequence ID" value="EIT86778.1"/>
    <property type="molecule type" value="Genomic_DNA"/>
</dbReference>
<feature type="domain" description="EamA" evidence="9">
    <location>
        <begin position="9"/>
        <end position="149"/>
    </location>
</feature>
<evidence type="ECO:0000256" key="8">
    <source>
        <dbReference type="SAM" id="Phobius"/>
    </source>
</evidence>
<dbReference type="PANTHER" id="PTHR22911">
    <property type="entry name" value="ACYL-MALONYL CONDENSING ENZYME-RELATED"/>
    <property type="match status" value="1"/>
</dbReference>
<dbReference type="OrthoDB" id="369870at2"/>
<evidence type="ECO:0000313" key="11">
    <source>
        <dbReference type="Proteomes" id="UP000004080"/>
    </source>
</evidence>
<dbReference type="Proteomes" id="UP000004080">
    <property type="component" value="Unassembled WGS sequence"/>
</dbReference>
<organism evidence="10 11">
    <name type="scientific">Fictibacillus macauensis ZFHKF-1</name>
    <dbReference type="NCBI Taxonomy" id="1196324"/>
    <lineage>
        <taxon>Bacteria</taxon>
        <taxon>Bacillati</taxon>
        <taxon>Bacillota</taxon>
        <taxon>Bacilli</taxon>
        <taxon>Bacillales</taxon>
        <taxon>Fictibacillaceae</taxon>
        <taxon>Fictibacillus</taxon>
    </lineage>
</organism>
<comment type="subcellular location">
    <subcellularLocation>
        <location evidence="1">Cell membrane</location>
        <topology evidence="1">Multi-pass membrane protein</topology>
    </subcellularLocation>
</comment>
<keyword evidence="3" id="KW-0813">Transport</keyword>
<feature type="transmembrane region" description="Helical" evidence="8">
    <location>
        <begin position="12"/>
        <end position="28"/>
    </location>
</feature>
<dbReference type="SUPFAM" id="SSF103481">
    <property type="entry name" value="Multidrug resistance efflux transporter EmrE"/>
    <property type="match status" value="2"/>
</dbReference>
<reference evidence="10 11" key="1">
    <citation type="journal article" date="2012" name="J. Bacteriol.">
        <title>Genome of Bacillus macauensis ZFHKF-1, a Long-Chain-Forming Bacterium.</title>
        <authorList>
            <person name="Cai L."/>
            <person name="Zhang T."/>
        </authorList>
    </citation>
    <scope>NUCLEOTIDE SEQUENCE [LARGE SCALE GENOMIC DNA]</scope>
    <source>
        <strain evidence="10 11">ZFHKF-1</strain>
    </source>
</reference>
<evidence type="ECO:0000259" key="9">
    <source>
        <dbReference type="Pfam" id="PF00892"/>
    </source>
</evidence>
<evidence type="ECO:0000256" key="7">
    <source>
        <dbReference type="ARBA" id="ARBA00023136"/>
    </source>
</evidence>
<keyword evidence="7 8" id="KW-0472">Membrane</keyword>
<keyword evidence="4" id="KW-1003">Cell membrane</keyword>
<evidence type="ECO:0000256" key="5">
    <source>
        <dbReference type="ARBA" id="ARBA00022692"/>
    </source>
</evidence>
<keyword evidence="11" id="KW-1185">Reference proteome</keyword>
<dbReference type="PANTHER" id="PTHR22911:SF137">
    <property type="entry name" value="SOLUTE CARRIER FAMILY 35 MEMBER G2-RELATED"/>
    <property type="match status" value="1"/>
</dbReference>
<gene>
    <name evidence="10" type="ORF">A374_04369</name>
</gene>
<evidence type="ECO:0000256" key="4">
    <source>
        <dbReference type="ARBA" id="ARBA00022475"/>
    </source>
</evidence>
<dbReference type="GO" id="GO:0005886">
    <property type="term" value="C:plasma membrane"/>
    <property type="evidence" value="ECO:0007669"/>
    <property type="project" value="UniProtKB-SubCell"/>
</dbReference>
<feature type="transmembrane region" description="Helical" evidence="8">
    <location>
        <begin position="40"/>
        <end position="57"/>
    </location>
</feature>
<dbReference type="STRING" id="1196324.A374_04369"/>
<evidence type="ECO:0000256" key="3">
    <source>
        <dbReference type="ARBA" id="ARBA00022448"/>
    </source>
</evidence>
<keyword evidence="5 8" id="KW-0812">Transmembrane</keyword>
<dbReference type="NCBIfam" id="TIGR00688">
    <property type="entry name" value="rarD"/>
    <property type="match status" value="1"/>
</dbReference>
<dbReference type="InterPro" id="IPR037185">
    <property type="entry name" value="EmrE-like"/>
</dbReference>
<feature type="transmembrane region" description="Helical" evidence="8">
    <location>
        <begin position="215"/>
        <end position="235"/>
    </location>
</feature>
<feature type="domain" description="EamA" evidence="9">
    <location>
        <begin position="158"/>
        <end position="289"/>
    </location>
</feature>
<evidence type="ECO:0000313" key="10">
    <source>
        <dbReference type="EMBL" id="EIT86778.1"/>
    </source>
</evidence>
<dbReference type="InterPro" id="IPR004626">
    <property type="entry name" value="RarD"/>
</dbReference>
<feature type="transmembrane region" description="Helical" evidence="8">
    <location>
        <begin position="133"/>
        <end position="150"/>
    </location>
</feature>
<dbReference type="AlphaFoldDB" id="I8UIX1"/>
<dbReference type="InterPro" id="IPR000620">
    <property type="entry name" value="EamA_dom"/>
</dbReference>
<proteinExistence type="inferred from homology"/>
<dbReference type="PATRIC" id="fig|1196324.3.peg.888"/>
<comment type="similarity">
    <text evidence="2">Belongs to the EamA transporter family.</text>
</comment>